<dbReference type="Proteomes" id="UP001140949">
    <property type="component" value="Unassembled WGS sequence"/>
</dbReference>
<evidence type="ECO:0000313" key="2">
    <source>
        <dbReference type="Proteomes" id="UP001140949"/>
    </source>
</evidence>
<dbReference type="EMBL" id="JANAVB010008400">
    <property type="protein sequence ID" value="KAJ6841669.1"/>
    <property type="molecule type" value="Genomic_DNA"/>
</dbReference>
<accession>A0AAX6HKS0</accession>
<dbReference type="AlphaFoldDB" id="A0AAX6HKS0"/>
<comment type="caution">
    <text evidence="1">The sequence shown here is derived from an EMBL/GenBank/DDBJ whole genome shotgun (WGS) entry which is preliminary data.</text>
</comment>
<name>A0AAX6HKS0_IRIPA</name>
<reference evidence="1" key="1">
    <citation type="journal article" date="2023" name="GigaByte">
        <title>Genome assembly of the bearded iris, Iris pallida Lam.</title>
        <authorList>
            <person name="Bruccoleri R.E."/>
            <person name="Oakeley E.J."/>
            <person name="Faust A.M.E."/>
            <person name="Altorfer M."/>
            <person name="Dessus-Babus S."/>
            <person name="Burckhardt D."/>
            <person name="Oertli M."/>
            <person name="Naumann U."/>
            <person name="Petersen F."/>
            <person name="Wong J."/>
        </authorList>
    </citation>
    <scope>NUCLEOTIDE SEQUENCE</scope>
    <source>
        <strain evidence="1">GSM-AAB239-AS_SAM_17_03QT</strain>
    </source>
</reference>
<evidence type="ECO:0000313" key="1">
    <source>
        <dbReference type="EMBL" id="KAJ6841669.1"/>
    </source>
</evidence>
<proteinExistence type="predicted"/>
<keyword evidence="2" id="KW-1185">Reference proteome</keyword>
<reference evidence="1" key="2">
    <citation type="submission" date="2023-04" db="EMBL/GenBank/DDBJ databases">
        <authorList>
            <person name="Bruccoleri R.E."/>
            <person name="Oakeley E.J."/>
            <person name="Faust A.-M."/>
            <person name="Dessus-Babus S."/>
            <person name="Altorfer M."/>
            <person name="Burckhardt D."/>
            <person name="Oertli M."/>
            <person name="Naumann U."/>
            <person name="Petersen F."/>
            <person name="Wong J."/>
        </authorList>
    </citation>
    <scope>NUCLEOTIDE SEQUENCE</scope>
    <source>
        <strain evidence="1">GSM-AAB239-AS_SAM_17_03QT</strain>
        <tissue evidence="1">Leaf</tissue>
    </source>
</reference>
<sequence length="30" mass="3757">MVLPVRHREERPEPTRWRRLWARQVGGCRE</sequence>
<gene>
    <name evidence="1" type="ORF">M6B38_305720</name>
</gene>
<organism evidence="1 2">
    <name type="scientific">Iris pallida</name>
    <name type="common">Sweet iris</name>
    <dbReference type="NCBI Taxonomy" id="29817"/>
    <lineage>
        <taxon>Eukaryota</taxon>
        <taxon>Viridiplantae</taxon>
        <taxon>Streptophyta</taxon>
        <taxon>Embryophyta</taxon>
        <taxon>Tracheophyta</taxon>
        <taxon>Spermatophyta</taxon>
        <taxon>Magnoliopsida</taxon>
        <taxon>Liliopsida</taxon>
        <taxon>Asparagales</taxon>
        <taxon>Iridaceae</taxon>
        <taxon>Iridoideae</taxon>
        <taxon>Irideae</taxon>
        <taxon>Iris</taxon>
    </lineage>
</organism>
<protein>
    <submittedName>
        <fullName evidence="1">Uncharacterized protein</fullName>
    </submittedName>
</protein>